<feature type="domain" description="RanBP2-type" evidence="5">
    <location>
        <begin position="188"/>
        <end position="207"/>
    </location>
</feature>
<gene>
    <name evidence="6" type="ORF">P43SY_009880</name>
</gene>
<dbReference type="AlphaFoldDB" id="A0AAD5LUX2"/>
<dbReference type="InterPro" id="IPR001876">
    <property type="entry name" value="Znf_RanBP2"/>
</dbReference>
<dbReference type="Proteomes" id="UP001209570">
    <property type="component" value="Unassembled WGS sequence"/>
</dbReference>
<evidence type="ECO:0000256" key="3">
    <source>
        <dbReference type="ARBA" id="ARBA00022833"/>
    </source>
</evidence>
<feature type="compositionally biased region" description="Low complexity" evidence="4">
    <location>
        <begin position="305"/>
        <end position="317"/>
    </location>
</feature>
<feature type="region of interest" description="Disordered" evidence="4">
    <location>
        <begin position="286"/>
        <end position="326"/>
    </location>
</feature>
<dbReference type="EMBL" id="JAKCXM010000442">
    <property type="protein sequence ID" value="KAJ0393995.1"/>
    <property type="molecule type" value="Genomic_DNA"/>
</dbReference>
<keyword evidence="2" id="KW-0863">Zinc-finger</keyword>
<proteinExistence type="predicted"/>
<keyword evidence="3" id="KW-0862">Zinc</keyword>
<dbReference type="SUPFAM" id="SSF90209">
    <property type="entry name" value="Ran binding protein zinc finger-like"/>
    <property type="match status" value="1"/>
</dbReference>
<dbReference type="GO" id="GO:0008270">
    <property type="term" value="F:zinc ion binding"/>
    <property type="evidence" value="ECO:0007669"/>
    <property type="project" value="UniProtKB-KW"/>
</dbReference>
<sequence length="362" mass="38244">MARVVRDDAPTGDVVWQAAARIGKTGNAAEIHRLTEYLVSKHWFQTAGDLRAARQSTQEWQALEVPARLKIAIQEVLDECQAMTYEDAFSSGFCEQRSAMSEEEGYSEPTGTWPDSETVLEGDEDAAANAAAWAAYYAAQAQYEASISPTEDAVEEVVEAHAVEEGECVASASCDDTPQPPPISLTEWSCGQCTFLNSINDAFCAMCYGHISLSPTLCAGDATVDLPVQPSPAESAILSPIDIPLYVSIPTPAQPSSPLFAPTAPEFEFLVLDEDVNGERAKQLAFGKTGGARSPPSSQAAVKGSAVSRAAPVSPARDATAASSPSSGVDFLALAFNAKSSLADQSASSRLEEQASATEFSF</sequence>
<dbReference type="InterPro" id="IPR036443">
    <property type="entry name" value="Znf_RanBP2_sf"/>
</dbReference>
<feature type="region of interest" description="Disordered" evidence="4">
    <location>
        <begin position="343"/>
        <end position="362"/>
    </location>
</feature>
<protein>
    <recommendedName>
        <fullName evidence="5">RanBP2-type domain-containing protein</fullName>
    </recommendedName>
</protein>
<dbReference type="PROSITE" id="PS01358">
    <property type="entry name" value="ZF_RANBP2_1"/>
    <property type="match status" value="1"/>
</dbReference>
<keyword evidence="1" id="KW-0479">Metal-binding</keyword>
<evidence type="ECO:0000256" key="4">
    <source>
        <dbReference type="SAM" id="MobiDB-lite"/>
    </source>
</evidence>
<accession>A0AAD5LUX2</accession>
<evidence type="ECO:0000259" key="5">
    <source>
        <dbReference type="PROSITE" id="PS01358"/>
    </source>
</evidence>
<comment type="caution">
    <text evidence="6">The sequence shown here is derived from an EMBL/GenBank/DDBJ whole genome shotgun (WGS) entry which is preliminary data.</text>
</comment>
<evidence type="ECO:0000313" key="7">
    <source>
        <dbReference type="Proteomes" id="UP001209570"/>
    </source>
</evidence>
<evidence type="ECO:0000313" key="6">
    <source>
        <dbReference type="EMBL" id="KAJ0393995.1"/>
    </source>
</evidence>
<organism evidence="6 7">
    <name type="scientific">Pythium insidiosum</name>
    <name type="common">Pythiosis disease agent</name>
    <dbReference type="NCBI Taxonomy" id="114742"/>
    <lineage>
        <taxon>Eukaryota</taxon>
        <taxon>Sar</taxon>
        <taxon>Stramenopiles</taxon>
        <taxon>Oomycota</taxon>
        <taxon>Peronosporomycetes</taxon>
        <taxon>Pythiales</taxon>
        <taxon>Pythiaceae</taxon>
        <taxon>Pythium</taxon>
    </lineage>
</organism>
<evidence type="ECO:0000256" key="2">
    <source>
        <dbReference type="ARBA" id="ARBA00022771"/>
    </source>
</evidence>
<keyword evidence="7" id="KW-1185">Reference proteome</keyword>
<reference evidence="6" key="1">
    <citation type="submission" date="2021-12" db="EMBL/GenBank/DDBJ databases">
        <title>Prjna785345.</title>
        <authorList>
            <person name="Rujirawat T."/>
            <person name="Krajaejun T."/>
        </authorList>
    </citation>
    <scope>NUCLEOTIDE SEQUENCE</scope>
    <source>
        <strain evidence="6">Pi057C3</strain>
    </source>
</reference>
<name>A0AAD5LUX2_PYTIN</name>
<evidence type="ECO:0000256" key="1">
    <source>
        <dbReference type="ARBA" id="ARBA00022723"/>
    </source>
</evidence>